<accession>A0A834IL17</accession>
<reference evidence="1" key="1">
    <citation type="submission" date="2020-08" db="EMBL/GenBank/DDBJ databases">
        <title>Genome sequencing and assembly of the red palm weevil Rhynchophorus ferrugineus.</title>
        <authorList>
            <person name="Dias G.B."/>
            <person name="Bergman C.M."/>
            <person name="Manee M."/>
        </authorList>
    </citation>
    <scope>NUCLEOTIDE SEQUENCE</scope>
    <source>
        <strain evidence="1">AA-2017</strain>
        <tissue evidence="1">Whole larva</tissue>
    </source>
</reference>
<dbReference type="EMBL" id="JAACXV010000248">
    <property type="protein sequence ID" value="KAF7281286.1"/>
    <property type="molecule type" value="Genomic_DNA"/>
</dbReference>
<comment type="caution">
    <text evidence="1">The sequence shown here is derived from an EMBL/GenBank/DDBJ whole genome shotgun (WGS) entry which is preliminary data.</text>
</comment>
<protein>
    <recommendedName>
        <fullName evidence="3">DDE-1 domain-containing protein</fullName>
    </recommendedName>
</protein>
<sequence length="83" mass="9387">MHHQNRLRGKRQVVSLTTAKRGSVVTMVSTMSASGISARFNGKMPIPSEWIQANLFTNWFNSFVNKTHPNEASPVLLIMDDHY</sequence>
<dbReference type="Proteomes" id="UP000625711">
    <property type="component" value="Unassembled WGS sequence"/>
</dbReference>
<evidence type="ECO:0008006" key="3">
    <source>
        <dbReference type="Google" id="ProtNLM"/>
    </source>
</evidence>
<evidence type="ECO:0000313" key="2">
    <source>
        <dbReference type="Proteomes" id="UP000625711"/>
    </source>
</evidence>
<gene>
    <name evidence="1" type="ORF">GWI33_004907</name>
</gene>
<proteinExistence type="predicted"/>
<organism evidence="1 2">
    <name type="scientific">Rhynchophorus ferrugineus</name>
    <name type="common">Red palm weevil</name>
    <name type="synonym">Curculio ferrugineus</name>
    <dbReference type="NCBI Taxonomy" id="354439"/>
    <lineage>
        <taxon>Eukaryota</taxon>
        <taxon>Metazoa</taxon>
        <taxon>Ecdysozoa</taxon>
        <taxon>Arthropoda</taxon>
        <taxon>Hexapoda</taxon>
        <taxon>Insecta</taxon>
        <taxon>Pterygota</taxon>
        <taxon>Neoptera</taxon>
        <taxon>Endopterygota</taxon>
        <taxon>Coleoptera</taxon>
        <taxon>Polyphaga</taxon>
        <taxon>Cucujiformia</taxon>
        <taxon>Curculionidae</taxon>
        <taxon>Dryophthorinae</taxon>
        <taxon>Rhynchophorus</taxon>
    </lineage>
</organism>
<name>A0A834IL17_RHYFE</name>
<keyword evidence="2" id="KW-1185">Reference proteome</keyword>
<dbReference type="AlphaFoldDB" id="A0A834IL17"/>
<evidence type="ECO:0000313" key="1">
    <source>
        <dbReference type="EMBL" id="KAF7281286.1"/>
    </source>
</evidence>